<keyword evidence="4" id="KW-0805">Transcription regulation</keyword>
<keyword evidence="5" id="KW-0804">Transcription</keyword>
<evidence type="ECO:0000256" key="1">
    <source>
        <dbReference type="ARBA" id="ARBA00005952"/>
    </source>
</evidence>
<dbReference type="InterPro" id="IPR035926">
    <property type="entry name" value="NusB-like_sf"/>
</dbReference>
<feature type="region of interest" description="Disordered" evidence="6">
    <location>
        <begin position="145"/>
        <end position="168"/>
    </location>
</feature>
<dbReference type="GO" id="GO:0005829">
    <property type="term" value="C:cytosol"/>
    <property type="evidence" value="ECO:0007669"/>
    <property type="project" value="TreeGrafter"/>
</dbReference>
<reference evidence="8 9" key="1">
    <citation type="submission" date="2020-10" db="EMBL/GenBank/DDBJ databases">
        <title>Trueperella pecoris sp. nov. isolated from bovine and porcine specimens.</title>
        <authorList>
            <person name="Schoenecker L."/>
            <person name="Schnydrig P."/>
            <person name="Brodard I."/>
            <person name="Thomann A."/>
            <person name="Hemphill A."/>
            <person name="Rodriguez-Campos S."/>
            <person name="Perreten V."/>
            <person name="Jores J."/>
            <person name="Kittl S."/>
        </authorList>
    </citation>
    <scope>NUCLEOTIDE SEQUENCE [LARGE SCALE GENOMIC DNA]</scope>
    <source>
        <strain evidence="8 9">15A0121</strain>
    </source>
</reference>
<proteinExistence type="inferred from homology"/>
<comment type="similarity">
    <text evidence="1">Belongs to the NusB family.</text>
</comment>
<feature type="domain" description="NusB/RsmB/TIM44" evidence="7">
    <location>
        <begin position="15"/>
        <end position="137"/>
    </location>
</feature>
<dbReference type="GO" id="GO:0006353">
    <property type="term" value="P:DNA-templated transcription termination"/>
    <property type="evidence" value="ECO:0007669"/>
    <property type="project" value="InterPro"/>
</dbReference>
<dbReference type="SUPFAM" id="SSF48013">
    <property type="entry name" value="NusB-like"/>
    <property type="match status" value="1"/>
</dbReference>
<dbReference type="AlphaFoldDB" id="A0A7M1QX05"/>
<evidence type="ECO:0000256" key="6">
    <source>
        <dbReference type="SAM" id="MobiDB-lite"/>
    </source>
</evidence>
<evidence type="ECO:0000313" key="9">
    <source>
        <dbReference type="Proteomes" id="UP000595053"/>
    </source>
</evidence>
<name>A0A7M1QX05_9ACTO</name>
<gene>
    <name evidence="8" type="ORF">INS88_04840</name>
</gene>
<organism evidence="8 9">
    <name type="scientific">Trueperella pecoris</name>
    <dbReference type="NCBI Taxonomy" id="2733571"/>
    <lineage>
        <taxon>Bacteria</taxon>
        <taxon>Bacillati</taxon>
        <taxon>Actinomycetota</taxon>
        <taxon>Actinomycetes</taxon>
        <taxon>Actinomycetales</taxon>
        <taxon>Actinomycetaceae</taxon>
        <taxon>Trueperella</taxon>
    </lineage>
</organism>
<dbReference type="GO" id="GO:0003723">
    <property type="term" value="F:RNA binding"/>
    <property type="evidence" value="ECO:0007669"/>
    <property type="project" value="UniProtKB-KW"/>
</dbReference>
<sequence length="168" mass="18121">MSNRPNPKRKGRSLQRQMALDVLFEADAREVADLRGLLEERKSVSTHMVPIGEYGITIVDAYADAAADVDSMIEAASPKWSLERMSIVDRSLLRVGATEIMFLGVDVPVVVSEIKSLAREVSSDNAVPFVMGVLNRVGEIRYAETAGLRESGDSPSDTGPGDDAPSVS</sequence>
<accession>A0A7M1QX05</accession>
<dbReference type="Proteomes" id="UP000595053">
    <property type="component" value="Chromosome"/>
</dbReference>
<dbReference type="Pfam" id="PF01029">
    <property type="entry name" value="NusB"/>
    <property type="match status" value="1"/>
</dbReference>
<keyword evidence="9" id="KW-1185">Reference proteome</keyword>
<keyword evidence="3" id="KW-0694">RNA-binding</keyword>
<dbReference type="InterPro" id="IPR006027">
    <property type="entry name" value="NusB_RsmB_TIM44"/>
</dbReference>
<dbReference type="EMBL" id="CP063213">
    <property type="protein sequence ID" value="QOR46519.1"/>
    <property type="molecule type" value="Genomic_DNA"/>
</dbReference>
<dbReference type="PANTHER" id="PTHR11078">
    <property type="entry name" value="N UTILIZATION SUBSTANCE PROTEIN B-RELATED"/>
    <property type="match status" value="1"/>
</dbReference>
<evidence type="ECO:0000256" key="2">
    <source>
        <dbReference type="ARBA" id="ARBA00022814"/>
    </source>
</evidence>
<accession>A0A8A5U5T7</accession>
<dbReference type="GO" id="GO:0031564">
    <property type="term" value="P:transcription antitermination"/>
    <property type="evidence" value="ECO:0007669"/>
    <property type="project" value="UniProtKB-KW"/>
</dbReference>
<keyword evidence="2" id="KW-0889">Transcription antitermination</keyword>
<evidence type="ECO:0000256" key="4">
    <source>
        <dbReference type="ARBA" id="ARBA00023015"/>
    </source>
</evidence>
<protein>
    <submittedName>
        <fullName evidence="8">Transcription antitermination protein NusB</fullName>
    </submittedName>
</protein>
<dbReference type="PANTHER" id="PTHR11078:SF3">
    <property type="entry name" value="ANTITERMINATION NUSB DOMAIN-CONTAINING PROTEIN"/>
    <property type="match status" value="1"/>
</dbReference>
<evidence type="ECO:0000313" key="8">
    <source>
        <dbReference type="EMBL" id="QOR46519.1"/>
    </source>
</evidence>
<evidence type="ECO:0000256" key="3">
    <source>
        <dbReference type="ARBA" id="ARBA00022884"/>
    </source>
</evidence>
<dbReference type="InterPro" id="IPR011605">
    <property type="entry name" value="NusB_fam"/>
</dbReference>
<evidence type="ECO:0000259" key="7">
    <source>
        <dbReference type="Pfam" id="PF01029"/>
    </source>
</evidence>
<dbReference type="Gene3D" id="1.10.940.10">
    <property type="entry name" value="NusB-like"/>
    <property type="match status" value="1"/>
</dbReference>
<feature type="compositionally biased region" description="Low complexity" evidence="6">
    <location>
        <begin position="153"/>
        <end position="168"/>
    </location>
</feature>
<evidence type="ECO:0000256" key="5">
    <source>
        <dbReference type="ARBA" id="ARBA00023163"/>
    </source>
</evidence>
<dbReference type="RefSeq" id="WP_197551706.1">
    <property type="nucleotide sequence ID" value="NZ_CP063213.1"/>
</dbReference>